<evidence type="ECO:0000313" key="3">
    <source>
        <dbReference type="Proteomes" id="UP000299102"/>
    </source>
</evidence>
<comment type="caution">
    <text evidence="2">The sequence shown here is derived from an EMBL/GenBank/DDBJ whole genome shotgun (WGS) entry which is preliminary data.</text>
</comment>
<reference evidence="2 3" key="1">
    <citation type="journal article" date="2019" name="Commun. Biol.">
        <title>The bagworm genome reveals a unique fibroin gene that provides high tensile strength.</title>
        <authorList>
            <person name="Kono N."/>
            <person name="Nakamura H."/>
            <person name="Ohtoshi R."/>
            <person name="Tomita M."/>
            <person name="Numata K."/>
            <person name="Arakawa K."/>
        </authorList>
    </citation>
    <scope>NUCLEOTIDE SEQUENCE [LARGE SCALE GENOMIC DNA]</scope>
</reference>
<proteinExistence type="predicted"/>
<protein>
    <submittedName>
        <fullName evidence="2">Uncharacterized protein</fullName>
    </submittedName>
</protein>
<keyword evidence="3" id="KW-1185">Reference proteome</keyword>
<sequence>MPGSGCSTVESWMPGADEMQNGRDSDEFTKMSLDGAEYNRSQLRTQTVARQKKMIKITITKLDVSK</sequence>
<evidence type="ECO:0000313" key="2">
    <source>
        <dbReference type="EMBL" id="GBP33068.1"/>
    </source>
</evidence>
<gene>
    <name evidence="2" type="ORF">EVAR_18546_1</name>
</gene>
<accession>A0A4C1V2L7</accession>
<organism evidence="2 3">
    <name type="scientific">Eumeta variegata</name>
    <name type="common">Bagworm moth</name>
    <name type="synonym">Eumeta japonica</name>
    <dbReference type="NCBI Taxonomy" id="151549"/>
    <lineage>
        <taxon>Eukaryota</taxon>
        <taxon>Metazoa</taxon>
        <taxon>Ecdysozoa</taxon>
        <taxon>Arthropoda</taxon>
        <taxon>Hexapoda</taxon>
        <taxon>Insecta</taxon>
        <taxon>Pterygota</taxon>
        <taxon>Neoptera</taxon>
        <taxon>Endopterygota</taxon>
        <taxon>Lepidoptera</taxon>
        <taxon>Glossata</taxon>
        <taxon>Ditrysia</taxon>
        <taxon>Tineoidea</taxon>
        <taxon>Psychidae</taxon>
        <taxon>Oiketicinae</taxon>
        <taxon>Eumeta</taxon>
    </lineage>
</organism>
<feature type="region of interest" description="Disordered" evidence="1">
    <location>
        <begin position="1"/>
        <end position="25"/>
    </location>
</feature>
<dbReference type="EMBL" id="BGZK01000269">
    <property type="protein sequence ID" value="GBP33068.1"/>
    <property type="molecule type" value="Genomic_DNA"/>
</dbReference>
<name>A0A4C1V2L7_EUMVA</name>
<dbReference type="AlphaFoldDB" id="A0A4C1V2L7"/>
<evidence type="ECO:0000256" key="1">
    <source>
        <dbReference type="SAM" id="MobiDB-lite"/>
    </source>
</evidence>
<feature type="compositionally biased region" description="Polar residues" evidence="1">
    <location>
        <begin position="1"/>
        <end position="10"/>
    </location>
</feature>
<dbReference type="Proteomes" id="UP000299102">
    <property type="component" value="Unassembled WGS sequence"/>
</dbReference>